<dbReference type="Proteomes" id="UP000765509">
    <property type="component" value="Unassembled WGS sequence"/>
</dbReference>
<sequence>MRLLLLFSNNFILLSTLVSSTLSLKKSPSSVNEKITGGGNLTPESPENIETLKEWLADRKPRVILIDKIYDFTESEGTKTGPGCRPWNKCSNGQEVQSALAVLGWCDNQPQNKLTTVSYYAAARSPLNVGSNKSILGKGSNAMIRGKGLEIKGENIIIQVSRGNRNWLVKPSSGLGGDAVTLSGAKKVWIDHCTFSDIGRQMIVSSLSTENTEIIISNNFFNGQCHWGTDCSGTHYWTILLAGDGDQVTLARK</sequence>
<keyword evidence="2" id="KW-1015">Disulfide bond</keyword>
<organism evidence="10 11">
    <name type="scientific">Austropuccinia psidii MF-1</name>
    <dbReference type="NCBI Taxonomy" id="1389203"/>
    <lineage>
        <taxon>Eukaryota</taxon>
        <taxon>Fungi</taxon>
        <taxon>Dikarya</taxon>
        <taxon>Basidiomycota</taxon>
        <taxon>Pucciniomycotina</taxon>
        <taxon>Pucciniomycetes</taxon>
        <taxon>Pucciniales</taxon>
        <taxon>Sphaerophragmiaceae</taxon>
        <taxon>Austropuccinia</taxon>
    </lineage>
</organism>
<dbReference type="GO" id="GO:0047490">
    <property type="term" value="F:pectin lyase activity"/>
    <property type="evidence" value="ECO:0007669"/>
    <property type="project" value="UniProtKB-EC"/>
</dbReference>
<evidence type="ECO:0000256" key="3">
    <source>
        <dbReference type="ARBA" id="ARBA00023180"/>
    </source>
</evidence>
<dbReference type="GO" id="GO:0030570">
    <property type="term" value="F:pectate lyase activity"/>
    <property type="evidence" value="ECO:0007669"/>
    <property type="project" value="InterPro"/>
</dbReference>
<feature type="signal peptide" evidence="8">
    <location>
        <begin position="1"/>
        <end position="20"/>
    </location>
</feature>
<feature type="domain" description="Pectate lyase" evidence="9">
    <location>
        <begin position="122"/>
        <end position="197"/>
    </location>
</feature>
<evidence type="ECO:0000256" key="7">
    <source>
        <dbReference type="ARBA" id="ARBA00039082"/>
    </source>
</evidence>
<comment type="caution">
    <text evidence="10">The sequence shown here is derived from an EMBL/GenBank/DDBJ whole genome shotgun (WGS) entry which is preliminary data.</text>
</comment>
<evidence type="ECO:0000256" key="8">
    <source>
        <dbReference type="SAM" id="SignalP"/>
    </source>
</evidence>
<keyword evidence="4" id="KW-0456">Lyase</keyword>
<evidence type="ECO:0000259" key="9">
    <source>
        <dbReference type="Pfam" id="PF00544"/>
    </source>
</evidence>
<name>A0A9Q3BGL2_9BASI</name>
<dbReference type="Gene3D" id="2.160.20.10">
    <property type="entry name" value="Single-stranded right-handed beta-helix, Pectin lyase-like"/>
    <property type="match status" value="1"/>
</dbReference>
<accession>A0A9Q3BGL2</accession>
<dbReference type="InterPro" id="IPR002022">
    <property type="entry name" value="Pec_lyase"/>
</dbReference>
<keyword evidence="8" id="KW-0732">Signal</keyword>
<dbReference type="EC" id="4.2.2.10" evidence="7"/>
<dbReference type="OrthoDB" id="1637350at2759"/>
<keyword evidence="11" id="KW-1185">Reference proteome</keyword>
<protein>
    <recommendedName>
        <fullName evidence="7">pectin lyase</fullName>
        <ecNumber evidence="7">4.2.2.10</ecNumber>
    </recommendedName>
</protein>
<evidence type="ECO:0000256" key="1">
    <source>
        <dbReference type="ARBA" id="ARBA00010980"/>
    </source>
</evidence>
<dbReference type="SUPFAM" id="SSF51126">
    <property type="entry name" value="Pectin lyase-like"/>
    <property type="match status" value="1"/>
</dbReference>
<evidence type="ECO:0000256" key="5">
    <source>
        <dbReference type="ARBA" id="ARBA00036818"/>
    </source>
</evidence>
<dbReference type="PANTHER" id="PTHR31683:SF67">
    <property type="entry name" value="PECTIN LYASE F-RELATED"/>
    <property type="match status" value="1"/>
</dbReference>
<feature type="chain" id="PRO_5040267289" description="pectin lyase" evidence="8">
    <location>
        <begin position="21"/>
        <end position="253"/>
    </location>
</feature>
<evidence type="ECO:0000256" key="4">
    <source>
        <dbReference type="ARBA" id="ARBA00023239"/>
    </source>
</evidence>
<reference evidence="10" key="1">
    <citation type="submission" date="2021-03" db="EMBL/GenBank/DDBJ databases">
        <title>Draft genome sequence of rust myrtle Austropuccinia psidii MF-1, a brazilian biotype.</title>
        <authorList>
            <person name="Quecine M.C."/>
            <person name="Pachon D.M.R."/>
            <person name="Bonatelli M.L."/>
            <person name="Correr F.H."/>
            <person name="Franceschini L.M."/>
            <person name="Leite T.F."/>
            <person name="Margarido G.R.A."/>
            <person name="Almeida C.A."/>
            <person name="Ferrarezi J.A."/>
            <person name="Labate C.A."/>
        </authorList>
    </citation>
    <scope>NUCLEOTIDE SEQUENCE</scope>
    <source>
        <strain evidence="10">MF-1</strain>
    </source>
</reference>
<evidence type="ECO:0000313" key="11">
    <source>
        <dbReference type="Proteomes" id="UP000765509"/>
    </source>
</evidence>
<keyword evidence="3" id="KW-0325">Glycoprotein</keyword>
<dbReference type="InterPro" id="IPR011050">
    <property type="entry name" value="Pectin_lyase_fold/virulence"/>
</dbReference>
<dbReference type="InterPro" id="IPR045032">
    <property type="entry name" value="PEL"/>
</dbReference>
<comment type="similarity">
    <text evidence="1">Belongs to the polysaccharide lyase 1 family.</text>
</comment>
<comment type="function">
    <text evidence="6">Pectinolytic enzymes consist of four classes of enzymes: pectin lyase, polygalacturonase, pectin methylesterase and rhamnogalacturonase. Among pectinolytic enzymes, pectin lyase is the most important in depolymerization of pectin, since it cleaves internal glycosidic bonds of highly methylated pectins.</text>
</comment>
<dbReference type="InterPro" id="IPR012334">
    <property type="entry name" value="Pectin_lyas_fold"/>
</dbReference>
<dbReference type="PANTHER" id="PTHR31683">
    <property type="entry name" value="PECTATE LYASE 18-RELATED"/>
    <property type="match status" value="1"/>
</dbReference>
<evidence type="ECO:0000313" key="10">
    <source>
        <dbReference type="EMBL" id="MBW0464902.1"/>
    </source>
</evidence>
<proteinExistence type="inferred from homology"/>
<comment type="catalytic activity">
    <reaction evidence="5">
        <text>Eliminative cleavage of (1-&gt;4)-alpha-D-galacturonan methyl ester to give oligosaccharides with 4-deoxy-6-O-methyl-alpha-D-galact-4-enuronosyl groups at their non-reducing ends.</text>
        <dbReference type="EC" id="4.2.2.10"/>
    </reaction>
</comment>
<dbReference type="Pfam" id="PF00544">
    <property type="entry name" value="Pectate_lyase_4"/>
    <property type="match status" value="1"/>
</dbReference>
<gene>
    <name evidence="10" type="ORF">O181_004617</name>
</gene>
<dbReference type="AlphaFoldDB" id="A0A9Q3BGL2"/>
<dbReference type="EMBL" id="AVOT02000911">
    <property type="protein sequence ID" value="MBW0464902.1"/>
    <property type="molecule type" value="Genomic_DNA"/>
</dbReference>
<evidence type="ECO:0000256" key="2">
    <source>
        <dbReference type="ARBA" id="ARBA00023157"/>
    </source>
</evidence>
<evidence type="ECO:0000256" key="6">
    <source>
        <dbReference type="ARBA" id="ARBA00037631"/>
    </source>
</evidence>